<evidence type="ECO:0000313" key="3">
    <source>
        <dbReference type="EMBL" id="OXA40334.1"/>
    </source>
</evidence>
<dbReference type="Proteomes" id="UP000198287">
    <property type="component" value="Unassembled WGS sequence"/>
</dbReference>
<dbReference type="AlphaFoldDB" id="A0A226D635"/>
<evidence type="ECO:0000313" key="4">
    <source>
        <dbReference type="Proteomes" id="UP000198287"/>
    </source>
</evidence>
<name>A0A226D635_FOLCA</name>
<evidence type="ECO:0000256" key="2">
    <source>
        <dbReference type="SAM" id="SignalP"/>
    </source>
</evidence>
<evidence type="ECO:0000256" key="1">
    <source>
        <dbReference type="SAM" id="Phobius"/>
    </source>
</evidence>
<protein>
    <submittedName>
        <fullName evidence="3">Uncharacterized protein</fullName>
    </submittedName>
</protein>
<feature type="chain" id="PRO_5012511064" evidence="2">
    <location>
        <begin position="24"/>
        <end position="284"/>
    </location>
</feature>
<feature type="signal peptide" evidence="2">
    <location>
        <begin position="1"/>
        <end position="23"/>
    </location>
</feature>
<comment type="caution">
    <text evidence="3">The sequence shown here is derived from an EMBL/GenBank/DDBJ whole genome shotgun (WGS) entry which is preliminary data.</text>
</comment>
<keyword evidence="1" id="KW-0472">Membrane</keyword>
<proteinExistence type="predicted"/>
<reference evidence="3 4" key="1">
    <citation type="submission" date="2015-12" db="EMBL/GenBank/DDBJ databases">
        <title>The genome of Folsomia candida.</title>
        <authorList>
            <person name="Faddeeva A."/>
            <person name="Derks M.F."/>
            <person name="Anvar Y."/>
            <person name="Smit S."/>
            <person name="Van Straalen N."/>
            <person name="Roelofs D."/>
        </authorList>
    </citation>
    <scope>NUCLEOTIDE SEQUENCE [LARGE SCALE GENOMIC DNA]</scope>
    <source>
        <strain evidence="3 4">VU population</strain>
        <tissue evidence="3">Whole body</tissue>
    </source>
</reference>
<feature type="transmembrane region" description="Helical" evidence="1">
    <location>
        <begin position="203"/>
        <end position="223"/>
    </location>
</feature>
<gene>
    <name evidence="3" type="ORF">Fcan01_24838</name>
</gene>
<keyword evidence="1" id="KW-0812">Transmembrane</keyword>
<organism evidence="3 4">
    <name type="scientific">Folsomia candida</name>
    <name type="common">Springtail</name>
    <dbReference type="NCBI Taxonomy" id="158441"/>
    <lineage>
        <taxon>Eukaryota</taxon>
        <taxon>Metazoa</taxon>
        <taxon>Ecdysozoa</taxon>
        <taxon>Arthropoda</taxon>
        <taxon>Hexapoda</taxon>
        <taxon>Collembola</taxon>
        <taxon>Entomobryomorpha</taxon>
        <taxon>Isotomoidea</taxon>
        <taxon>Isotomidae</taxon>
        <taxon>Proisotominae</taxon>
        <taxon>Folsomia</taxon>
    </lineage>
</organism>
<keyword evidence="2" id="KW-0732">Signal</keyword>
<sequence>MQSINFTLSLFLICVLIVPTSHGHPAVQRYKESNIIGYLSGIFGTRSISCHSLRGYSICTHVTGWWRKCTCGSECDQVDGCVCKKCESGEINYEVEDMTTTFMEGIILDGGDVQVMSDTGIDEDDEDNEDTTGQEIVETIDNSDIGWIHELRNEVQEKVNEVLHHVETEVVTVIENGEDFVKKESEVVGGAMKSSVTWVKDTFHFLKIVMEVVLIIAVGFVLIKLKRSVQEFMGPNNSPTGKYGNNINDNSAEISSISKVVDYNKNNVNKEEEEFEATRPKENN</sequence>
<keyword evidence="4" id="KW-1185">Reference proteome</keyword>
<accession>A0A226D635</accession>
<dbReference type="EMBL" id="LNIX01000034">
    <property type="protein sequence ID" value="OXA40334.1"/>
    <property type="molecule type" value="Genomic_DNA"/>
</dbReference>
<keyword evidence="1" id="KW-1133">Transmembrane helix</keyword>